<dbReference type="AlphaFoldDB" id="A0A078HIW6"/>
<evidence type="ECO:0000313" key="2">
    <source>
        <dbReference type="EMBL" id="CDY36783.1"/>
    </source>
</evidence>
<name>A0A078HIW6_BRANA</name>
<evidence type="ECO:0000256" key="1">
    <source>
        <dbReference type="SAM" id="MobiDB-lite"/>
    </source>
</evidence>
<reference evidence="2 3" key="1">
    <citation type="journal article" date="2014" name="Science">
        <title>Plant genetics. Early allopolyploid evolution in the post-Neolithic Brassica napus oilseed genome.</title>
        <authorList>
            <person name="Chalhoub B."/>
            <person name="Denoeud F."/>
            <person name="Liu S."/>
            <person name="Parkin I.A."/>
            <person name="Tang H."/>
            <person name="Wang X."/>
            <person name="Chiquet J."/>
            <person name="Belcram H."/>
            <person name="Tong C."/>
            <person name="Samans B."/>
            <person name="Correa M."/>
            <person name="Da Silva C."/>
            <person name="Just J."/>
            <person name="Falentin C."/>
            <person name="Koh C.S."/>
            <person name="Le Clainche I."/>
            <person name="Bernard M."/>
            <person name="Bento P."/>
            <person name="Noel B."/>
            <person name="Labadie K."/>
            <person name="Alberti A."/>
            <person name="Charles M."/>
            <person name="Arnaud D."/>
            <person name="Guo H."/>
            <person name="Daviaud C."/>
            <person name="Alamery S."/>
            <person name="Jabbari K."/>
            <person name="Zhao M."/>
            <person name="Edger P.P."/>
            <person name="Chelaifa H."/>
            <person name="Tack D."/>
            <person name="Lassalle G."/>
            <person name="Mestiri I."/>
            <person name="Schnel N."/>
            <person name="Le Paslier M.C."/>
            <person name="Fan G."/>
            <person name="Renault V."/>
            <person name="Bayer P.E."/>
            <person name="Golicz A.A."/>
            <person name="Manoli S."/>
            <person name="Lee T.H."/>
            <person name="Thi V.H."/>
            <person name="Chalabi S."/>
            <person name="Hu Q."/>
            <person name="Fan C."/>
            <person name="Tollenaere R."/>
            <person name="Lu Y."/>
            <person name="Battail C."/>
            <person name="Shen J."/>
            <person name="Sidebottom C.H."/>
            <person name="Wang X."/>
            <person name="Canaguier A."/>
            <person name="Chauveau A."/>
            <person name="Berard A."/>
            <person name="Deniot G."/>
            <person name="Guan M."/>
            <person name="Liu Z."/>
            <person name="Sun F."/>
            <person name="Lim Y.P."/>
            <person name="Lyons E."/>
            <person name="Town C.D."/>
            <person name="Bancroft I."/>
            <person name="Wang X."/>
            <person name="Meng J."/>
            <person name="Ma J."/>
            <person name="Pires J.C."/>
            <person name="King G.J."/>
            <person name="Brunel D."/>
            <person name="Delourme R."/>
            <person name="Renard M."/>
            <person name="Aury J.M."/>
            <person name="Adams K.L."/>
            <person name="Batley J."/>
            <person name="Snowdon R.J."/>
            <person name="Tost J."/>
            <person name="Edwards D."/>
            <person name="Zhou Y."/>
            <person name="Hua W."/>
            <person name="Sharpe A.G."/>
            <person name="Paterson A.H."/>
            <person name="Guan C."/>
            <person name="Wincker P."/>
        </authorList>
    </citation>
    <scope>NUCLEOTIDE SEQUENCE [LARGE SCALE GENOMIC DNA]</scope>
    <source>
        <strain evidence="3">cv. Darmor-bzh</strain>
    </source>
</reference>
<keyword evidence="3" id="KW-1185">Reference proteome</keyword>
<gene>
    <name evidence="2" type="primary">BnaA03g11030D</name>
    <name evidence="2" type="ORF">GSBRNA2T00062615001</name>
</gene>
<protein>
    <submittedName>
        <fullName evidence="2">BnaA03g11030D protein</fullName>
    </submittedName>
</protein>
<organism evidence="2 3">
    <name type="scientific">Brassica napus</name>
    <name type="common">Rape</name>
    <dbReference type="NCBI Taxonomy" id="3708"/>
    <lineage>
        <taxon>Eukaryota</taxon>
        <taxon>Viridiplantae</taxon>
        <taxon>Streptophyta</taxon>
        <taxon>Embryophyta</taxon>
        <taxon>Tracheophyta</taxon>
        <taxon>Spermatophyta</taxon>
        <taxon>Magnoliopsida</taxon>
        <taxon>eudicotyledons</taxon>
        <taxon>Gunneridae</taxon>
        <taxon>Pentapetalae</taxon>
        <taxon>rosids</taxon>
        <taxon>malvids</taxon>
        <taxon>Brassicales</taxon>
        <taxon>Brassicaceae</taxon>
        <taxon>Brassiceae</taxon>
        <taxon>Brassica</taxon>
    </lineage>
</organism>
<dbReference type="PANTHER" id="PTHR35767:SF6">
    <property type="entry name" value="HAPLESS 8"/>
    <property type="match status" value="1"/>
</dbReference>
<sequence>MIQQDLELQSKFSSRAVVVPPSPNPVLRLMGKDLMVMNQGEADKVEASRDSLKPPTQFLDSLHCPAGTGLYFNTGLYLRNSFESTHHQPQTPQAQAQTQTQASPFRHSFDDHVRYFSPS</sequence>
<evidence type="ECO:0000313" key="3">
    <source>
        <dbReference type="Proteomes" id="UP000028999"/>
    </source>
</evidence>
<proteinExistence type="predicted"/>
<dbReference type="Proteomes" id="UP000028999">
    <property type="component" value="Unassembled WGS sequence"/>
</dbReference>
<dbReference type="STRING" id="3708.A0A078HIW6"/>
<dbReference type="Gramene" id="CDY36783">
    <property type="protein sequence ID" value="CDY36783"/>
    <property type="gene ID" value="GSBRNA2T00062615001"/>
</dbReference>
<accession>A0A078HIW6</accession>
<dbReference type="EMBL" id="LK032383">
    <property type="protein sequence ID" value="CDY36783.1"/>
    <property type="molecule type" value="Genomic_DNA"/>
</dbReference>
<feature type="region of interest" description="Disordered" evidence="1">
    <location>
        <begin position="83"/>
        <end position="110"/>
    </location>
</feature>
<dbReference type="PANTHER" id="PTHR35767">
    <property type="entry name" value="HAPLESS PROTEIN"/>
    <property type="match status" value="1"/>
</dbReference>
<feature type="compositionally biased region" description="Low complexity" evidence="1">
    <location>
        <begin position="88"/>
        <end position="102"/>
    </location>
</feature>
<dbReference type="PaxDb" id="3708-A0A078HIW6"/>